<comment type="caution">
    <text evidence="2">The sequence shown here is derived from an EMBL/GenBank/DDBJ whole genome shotgun (WGS) entry which is preliminary data.</text>
</comment>
<gene>
    <name evidence="2" type="ORF">Taro_042183</name>
</gene>
<reference evidence="2" key="1">
    <citation type="submission" date="2017-07" db="EMBL/GenBank/DDBJ databases">
        <title>Taro Niue Genome Assembly and Annotation.</title>
        <authorList>
            <person name="Atibalentja N."/>
            <person name="Keating K."/>
            <person name="Fields C.J."/>
        </authorList>
    </citation>
    <scope>NUCLEOTIDE SEQUENCE</scope>
    <source>
        <strain evidence="2">Niue_2</strain>
        <tissue evidence="2">Leaf</tissue>
    </source>
</reference>
<dbReference type="Proteomes" id="UP000652761">
    <property type="component" value="Unassembled WGS sequence"/>
</dbReference>
<evidence type="ECO:0000313" key="3">
    <source>
        <dbReference type="Proteomes" id="UP000652761"/>
    </source>
</evidence>
<protein>
    <recommendedName>
        <fullName evidence="4">Myb/SANT-like domain-containing protein</fullName>
    </recommendedName>
</protein>
<evidence type="ECO:0008006" key="4">
    <source>
        <dbReference type="Google" id="ProtNLM"/>
    </source>
</evidence>
<keyword evidence="3" id="KW-1185">Reference proteome</keyword>
<evidence type="ECO:0000313" key="2">
    <source>
        <dbReference type="EMBL" id="MQM09311.1"/>
    </source>
</evidence>
<organism evidence="2 3">
    <name type="scientific">Colocasia esculenta</name>
    <name type="common">Wild taro</name>
    <name type="synonym">Arum esculentum</name>
    <dbReference type="NCBI Taxonomy" id="4460"/>
    <lineage>
        <taxon>Eukaryota</taxon>
        <taxon>Viridiplantae</taxon>
        <taxon>Streptophyta</taxon>
        <taxon>Embryophyta</taxon>
        <taxon>Tracheophyta</taxon>
        <taxon>Spermatophyta</taxon>
        <taxon>Magnoliopsida</taxon>
        <taxon>Liliopsida</taxon>
        <taxon>Araceae</taxon>
        <taxon>Aroideae</taxon>
        <taxon>Colocasieae</taxon>
        <taxon>Colocasia</taxon>
    </lineage>
</organism>
<dbReference type="EMBL" id="NMUH01004343">
    <property type="protein sequence ID" value="MQM09311.1"/>
    <property type="molecule type" value="Genomic_DNA"/>
</dbReference>
<feature type="region of interest" description="Disordered" evidence="1">
    <location>
        <begin position="1"/>
        <end position="35"/>
    </location>
</feature>
<accession>A0A843WVR7</accession>
<dbReference type="AlphaFoldDB" id="A0A843WVR7"/>
<name>A0A843WVR7_COLES</name>
<feature type="compositionally biased region" description="Basic and acidic residues" evidence="1">
    <location>
        <begin position="15"/>
        <end position="26"/>
    </location>
</feature>
<sequence length="163" mass="18260">METEEIPSAFGVRVDTSRGRTPERLEAPAPPALPPPQILKTKYAAIKKLKGMSGVGWDDDAKIITMDEDAFNEYIAIQVPSSATRAMVTRDEPTIAECGRVSHVSDNKCSTSKSRRTLELPPVHLNRQQTFILHEQKTRTPPFWADTAERDRKWAERIAGNDC</sequence>
<proteinExistence type="predicted"/>
<evidence type="ECO:0000256" key="1">
    <source>
        <dbReference type="SAM" id="MobiDB-lite"/>
    </source>
</evidence>